<keyword evidence="2" id="KW-1185">Reference proteome</keyword>
<proteinExistence type="predicted"/>
<organism evidence="1 2">
    <name type="scientific">Accipiter nisus</name>
    <name type="common">Eurasian sparrowhawk</name>
    <dbReference type="NCBI Taxonomy" id="211598"/>
    <lineage>
        <taxon>Eukaryota</taxon>
        <taxon>Metazoa</taxon>
        <taxon>Chordata</taxon>
        <taxon>Craniata</taxon>
        <taxon>Vertebrata</taxon>
        <taxon>Euteleostomi</taxon>
        <taxon>Archelosauria</taxon>
        <taxon>Archosauria</taxon>
        <taxon>Dinosauria</taxon>
        <taxon>Saurischia</taxon>
        <taxon>Theropoda</taxon>
        <taxon>Coelurosauria</taxon>
        <taxon>Aves</taxon>
        <taxon>Neognathae</taxon>
        <taxon>Neoaves</taxon>
        <taxon>Telluraves</taxon>
        <taxon>Accipitrimorphae</taxon>
        <taxon>Accipitriformes</taxon>
        <taxon>Accipitridae</taxon>
        <taxon>Accipitrinae</taxon>
        <taxon>Accipiter</taxon>
    </lineage>
</organism>
<sequence length="69" mass="7626">MGLCILLVSTPRKSNTSSKSCSANSARGMFQSFFLDDGLIQLRECSPCMLSEKGCQGTDLMLMNWLIMQ</sequence>
<name>A0A8B9NLW2_9AVES</name>
<dbReference type="AlphaFoldDB" id="A0A8B9NLW2"/>
<evidence type="ECO:0000313" key="2">
    <source>
        <dbReference type="Proteomes" id="UP000694541"/>
    </source>
</evidence>
<reference evidence="1" key="2">
    <citation type="submission" date="2025-09" db="UniProtKB">
        <authorList>
            <consortium name="Ensembl"/>
        </authorList>
    </citation>
    <scope>IDENTIFICATION</scope>
</reference>
<dbReference type="Proteomes" id="UP000694541">
    <property type="component" value="Unplaced"/>
</dbReference>
<accession>A0A8B9NLW2</accession>
<evidence type="ECO:0000313" key="1">
    <source>
        <dbReference type="Ensembl" id="ENSANIP00000026369.1"/>
    </source>
</evidence>
<protein>
    <submittedName>
        <fullName evidence="1">Uncharacterized protein</fullName>
    </submittedName>
</protein>
<dbReference type="Ensembl" id="ENSANIT00000027239.1">
    <property type="protein sequence ID" value="ENSANIP00000026369.1"/>
    <property type="gene ID" value="ENSANIG00000017692.1"/>
</dbReference>
<reference evidence="1" key="1">
    <citation type="submission" date="2025-08" db="UniProtKB">
        <authorList>
            <consortium name="Ensembl"/>
        </authorList>
    </citation>
    <scope>IDENTIFICATION</scope>
</reference>